<dbReference type="PANTHER" id="PTHR11254:SF340">
    <property type="entry name" value="APOPTOSIS-RESISTANT E3 UBIQUITIN PROTEIN LIGASE 1"/>
    <property type="match status" value="1"/>
</dbReference>
<evidence type="ECO:0000259" key="8">
    <source>
        <dbReference type="PROSITE" id="PS50237"/>
    </source>
</evidence>
<dbReference type="FunFam" id="3.30.2160.10:FF:000008">
    <property type="entry name" value="Apoptosis-resistant E3 ubiquitin protein ligase 1"/>
    <property type="match status" value="1"/>
</dbReference>
<dbReference type="EMBL" id="CADCXV010000638">
    <property type="protein sequence ID" value="CAB0031244.1"/>
    <property type="molecule type" value="Genomic_DNA"/>
</dbReference>
<dbReference type="Gene3D" id="3.30.2410.10">
    <property type="entry name" value="Hect, E3 ligase catalytic domain"/>
    <property type="match status" value="1"/>
</dbReference>
<dbReference type="SMART" id="SM00119">
    <property type="entry name" value="HECTc"/>
    <property type="match status" value="1"/>
</dbReference>
<dbReference type="AlphaFoldDB" id="A0A6H5I420"/>
<evidence type="ECO:0000256" key="2">
    <source>
        <dbReference type="ARBA" id="ARBA00004906"/>
    </source>
</evidence>
<comment type="catalytic activity">
    <reaction evidence="1">
        <text>S-ubiquitinyl-[E2 ubiquitin-conjugating enzyme]-L-cysteine + [acceptor protein]-L-lysine = [E2 ubiquitin-conjugating enzyme]-L-cysteine + N(6)-ubiquitinyl-[acceptor protein]-L-lysine.</text>
        <dbReference type="EC" id="2.3.2.26"/>
    </reaction>
</comment>
<feature type="non-terminal residue" evidence="9">
    <location>
        <position position="1"/>
    </location>
</feature>
<dbReference type="Gene3D" id="3.30.2160.10">
    <property type="entry name" value="Hect, E3 ligase catalytic domain"/>
    <property type="match status" value="1"/>
</dbReference>
<comment type="pathway">
    <text evidence="2">Protein modification; protein ubiquitination.</text>
</comment>
<evidence type="ECO:0000313" key="10">
    <source>
        <dbReference type="Proteomes" id="UP000479190"/>
    </source>
</evidence>
<accession>A0A6H5I420</accession>
<dbReference type="PANTHER" id="PTHR11254">
    <property type="entry name" value="HECT DOMAIN UBIQUITIN-PROTEIN LIGASE"/>
    <property type="match status" value="1"/>
</dbReference>
<evidence type="ECO:0000256" key="6">
    <source>
        <dbReference type="PROSITE-ProRule" id="PRU00104"/>
    </source>
</evidence>
<feature type="region of interest" description="Disordered" evidence="7">
    <location>
        <begin position="132"/>
        <end position="154"/>
    </location>
</feature>
<protein>
    <recommendedName>
        <fullName evidence="3">HECT-type E3 ubiquitin transferase</fullName>
        <ecNumber evidence="3">2.3.2.26</ecNumber>
    </recommendedName>
</protein>
<dbReference type="SUPFAM" id="SSF56204">
    <property type="entry name" value="Hect, E3 ligase catalytic domain"/>
    <property type="match status" value="1"/>
</dbReference>
<dbReference type="GO" id="GO:0005829">
    <property type="term" value="C:cytosol"/>
    <property type="evidence" value="ECO:0007669"/>
    <property type="project" value="TreeGrafter"/>
</dbReference>
<dbReference type="Proteomes" id="UP000479190">
    <property type="component" value="Unassembled WGS sequence"/>
</dbReference>
<dbReference type="EC" id="2.3.2.26" evidence="3"/>
<dbReference type="GO" id="GO:0043066">
    <property type="term" value="P:negative regulation of apoptotic process"/>
    <property type="evidence" value="ECO:0007669"/>
    <property type="project" value="TreeGrafter"/>
</dbReference>
<evidence type="ECO:0000256" key="1">
    <source>
        <dbReference type="ARBA" id="ARBA00000885"/>
    </source>
</evidence>
<dbReference type="InterPro" id="IPR000569">
    <property type="entry name" value="HECT_dom"/>
</dbReference>
<dbReference type="InterPro" id="IPR035983">
    <property type="entry name" value="Hect_E3_ubiquitin_ligase"/>
</dbReference>
<feature type="compositionally biased region" description="Polar residues" evidence="7">
    <location>
        <begin position="138"/>
        <end position="152"/>
    </location>
</feature>
<organism evidence="9 10">
    <name type="scientific">Trichogramma brassicae</name>
    <dbReference type="NCBI Taxonomy" id="86971"/>
    <lineage>
        <taxon>Eukaryota</taxon>
        <taxon>Metazoa</taxon>
        <taxon>Ecdysozoa</taxon>
        <taxon>Arthropoda</taxon>
        <taxon>Hexapoda</taxon>
        <taxon>Insecta</taxon>
        <taxon>Pterygota</taxon>
        <taxon>Neoptera</taxon>
        <taxon>Endopterygota</taxon>
        <taxon>Hymenoptera</taxon>
        <taxon>Apocrita</taxon>
        <taxon>Proctotrupomorpha</taxon>
        <taxon>Chalcidoidea</taxon>
        <taxon>Trichogrammatidae</taxon>
        <taxon>Trichogramma</taxon>
    </lineage>
</organism>
<dbReference type="PROSITE" id="PS50237">
    <property type="entry name" value="HECT"/>
    <property type="match status" value="1"/>
</dbReference>
<reference evidence="9 10" key="1">
    <citation type="submission" date="2020-02" db="EMBL/GenBank/DDBJ databases">
        <authorList>
            <person name="Ferguson B K."/>
        </authorList>
    </citation>
    <scope>NUCLEOTIDE SEQUENCE [LARGE SCALE GENOMIC DNA]</scope>
</reference>
<evidence type="ECO:0000313" key="9">
    <source>
        <dbReference type="EMBL" id="CAB0031244.1"/>
    </source>
</evidence>
<proteinExistence type="predicted"/>
<dbReference type="CDD" id="cd00078">
    <property type="entry name" value="HECTc"/>
    <property type="match status" value="1"/>
</dbReference>
<evidence type="ECO:0000256" key="4">
    <source>
        <dbReference type="ARBA" id="ARBA00022679"/>
    </source>
</evidence>
<dbReference type="Pfam" id="PF25916">
    <property type="entry name" value="AREL1_PH-like"/>
    <property type="match status" value="1"/>
</dbReference>
<dbReference type="InterPro" id="IPR050409">
    <property type="entry name" value="E3_ubiq-protein_ligase"/>
</dbReference>
<feature type="active site" description="Glycyl thioester intermediate" evidence="6">
    <location>
        <position position="847"/>
    </location>
</feature>
<evidence type="ECO:0000256" key="3">
    <source>
        <dbReference type="ARBA" id="ARBA00012485"/>
    </source>
</evidence>
<dbReference type="Gene3D" id="3.90.1750.10">
    <property type="entry name" value="Hect, E3 ligase catalytic domains"/>
    <property type="match status" value="1"/>
</dbReference>
<gene>
    <name evidence="9" type="ORF">TBRA_LOCUS3222</name>
</gene>
<dbReference type="GO" id="GO:0061630">
    <property type="term" value="F:ubiquitin protein ligase activity"/>
    <property type="evidence" value="ECO:0007669"/>
    <property type="project" value="UniProtKB-EC"/>
</dbReference>
<keyword evidence="4" id="KW-0808">Transferase</keyword>
<dbReference type="Pfam" id="PF00632">
    <property type="entry name" value="HECT"/>
    <property type="match status" value="1"/>
</dbReference>
<feature type="domain" description="HECT" evidence="8">
    <location>
        <begin position="549"/>
        <end position="880"/>
    </location>
</feature>
<keyword evidence="10" id="KW-1185">Reference proteome</keyword>
<sequence>QRDRRSGGTNFAATRRLYRASRNNTDIGARESLQCDTLITYSRTRAGPAKKYIFELEPYLSCAYLIPRLYTYYTPSCQHSVQRTIRSSSSVHEYLTSAATHACCKLYLLQSHILKNKMSQVQEVLKMEEITKKDSEQEQVPNQSSDVAQSDTPKMDENEAKIEAAEHEEQIVKEEPRMIEKNSIVKEERSLETEAKPEVNGSAIECASNNGVILEPTILSCPIRPQSDISTVSTVSAICSSQNVPNQRCKNSKDCANKVITLQPSAISQEIVNPPFQFGPDPMRMECPYCHETMYTHVESHNTAAKNSLMALLCFSVRYKCERQPDPNKTILVRECSTIVCGVGMPYPIMIEPRDEFGNVCVFDVNGKPVEGYEIQIIQYDAARRQICLKVSFAKAGFYDASVSLNGTQLRNGNFGIIVLKNHVYGAVQKKVDSNRSTICYAAKLLGWKGERYTKPKTYRFKFFPTSVITIKLYPSTKFYFSGPASEHEGYDSFTLDDGIQRPVELVSDYCDTIAATLAKFLVKKVGGSEIFTKKREYFYQKIRELRYRNENEPKTIKVKREKLLKSVSVDRGGVSREWFELISAALFDAENGLFESFGESQRALVHPSKKPAASRDLKYYEFAGKIVGKCIYESAFGGRSRLFIIGLRVHYKYFETDDPDFYASKIKYILENDVEGLELFFAEEEYSIDGELINVVELIPDGRNVCVTNDTKDRYLDVLAQHRLANNSIRNKVNYFLKGLNELIPLNLLRIFNEHELEFLWRGTDKYSAEDLRAHHDTHCNSAEFRKVLDWFWTAVSNFSQEEMARLLQFTTGCSQLPPGGFQQLNPRFLINTSATFGDLPTAHTCANELCLPFYECYDHFEKALLLAINEGTEGFEMI</sequence>
<dbReference type="InterPro" id="IPR058738">
    <property type="entry name" value="PH-like_AREL1"/>
</dbReference>
<dbReference type="OrthoDB" id="6057829at2759"/>
<keyword evidence="5 6" id="KW-0833">Ubl conjugation pathway</keyword>
<dbReference type="GO" id="GO:0000209">
    <property type="term" value="P:protein polyubiquitination"/>
    <property type="evidence" value="ECO:0007669"/>
    <property type="project" value="TreeGrafter"/>
</dbReference>
<evidence type="ECO:0000256" key="7">
    <source>
        <dbReference type="SAM" id="MobiDB-lite"/>
    </source>
</evidence>
<dbReference type="GO" id="GO:0006511">
    <property type="term" value="P:ubiquitin-dependent protein catabolic process"/>
    <property type="evidence" value="ECO:0007669"/>
    <property type="project" value="TreeGrafter"/>
</dbReference>
<dbReference type="GO" id="GO:0009966">
    <property type="term" value="P:regulation of signal transduction"/>
    <property type="evidence" value="ECO:0007669"/>
    <property type="project" value="UniProtKB-ARBA"/>
</dbReference>
<name>A0A6H5I420_9HYME</name>
<evidence type="ECO:0000256" key="5">
    <source>
        <dbReference type="ARBA" id="ARBA00022786"/>
    </source>
</evidence>